<organism evidence="3 4">
    <name type="scientific">Tilletia caries</name>
    <name type="common">wheat bunt fungus</name>
    <dbReference type="NCBI Taxonomy" id="13290"/>
    <lineage>
        <taxon>Eukaryota</taxon>
        <taxon>Fungi</taxon>
        <taxon>Dikarya</taxon>
        <taxon>Basidiomycota</taxon>
        <taxon>Ustilaginomycotina</taxon>
        <taxon>Exobasidiomycetes</taxon>
        <taxon>Tilletiales</taxon>
        <taxon>Tilletiaceae</taxon>
        <taxon>Tilletia</taxon>
    </lineage>
</organism>
<reference evidence="2" key="3">
    <citation type="submission" date="2020-10" db="EMBL/GenBank/DDBJ databases">
        <authorList>
            <person name="Sedaghatjoo S."/>
        </authorList>
    </citation>
    <scope>NUCLEOTIDE SEQUENCE</scope>
    <source>
        <strain evidence="2">AZH3</strain>
    </source>
</reference>
<evidence type="ECO:0000256" key="1">
    <source>
        <dbReference type="SAM" id="MobiDB-lite"/>
    </source>
</evidence>
<dbReference type="EMBL" id="CAJHJG010004477">
    <property type="protein sequence ID" value="CAD6941409.1"/>
    <property type="molecule type" value="Genomic_DNA"/>
</dbReference>
<dbReference type="Proteomes" id="UP000836402">
    <property type="component" value="Unassembled WGS sequence"/>
</dbReference>
<protein>
    <submittedName>
        <fullName evidence="3">Uncharacterized protein</fullName>
    </submittedName>
</protein>
<keyword evidence="5" id="KW-1185">Reference proteome</keyword>
<feature type="region of interest" description="Disordered" evidence="1">
    <location>
        <begin position="17"/>
        <end position="43"/>
    </location>
</feature>
<dbReference type="SUPFAM" id="SSF48452">
    <property type="entry name" value="TPR-like"/>
    <property type="match status" value="1"/>
</dbReference>
<reference evidence="3" key="1">
    <citation type="submission" date="2016-04" db="EMBL/GenBank/DDBJ databases">
        <authorList>
            <person name="Nguyen H.D."/>
            <person name="Kesanakurti P."/>
            <person name="Cullis J."/>
            <person name="Levesque C.A."/>
            <person name="Hambleton S."/>
        </authorList>
    </citation>
    <scope>NUCLEOTIDE SEQUENCE</scope>
    <source>
        <strain evidence="3">DAOMC 238032</strain>
    </source>
</reference>
<dbReference type="EMBL" id="LWDD02000293">
    <property type="protein sequence ID" value="KAE8261991.1"/>
    <property type="molecule type" value="Genomic_DNA"/>
</dbReference>
<comment type="caution">
    <text evidence="3">The sequence shown here is derived from an EMBL/GenBank/DDBJ whole genome shotgun (WGS) entry which is preliminary data.</text>
</comment>
<evidence type="ECO:0000313" key="2">
    <source>
        <dbReference type="EMBL" id="CAD6941409.1"/>
    </source>
</evidence>
<accession>A0A177UDN4</accession>
<evidence type="ECO:0000313" key="5">
    <source>
        <dbReference type="Proteomes" id="UP000836402"/>
    </source>
</evidence>
<dbReference type="Gene3D" id="1.25.40.10">
    <property type="entry name" value="Tetratricopeptide repeat domain"/>
    <property type="match status" value="1"/>
</dbReference>
<evidence type="ECO:0000313" key="4">
    <source>
        <dbReference type="Proteomes" id="UP000077671"/>
    </source>
</evidence>
<name>A0A177UDN4_9BASI</name>
<proteinExistence type="predicted"/>
<feature type="region of interest" description="Disordered" evidence="1">
    <location>
        <begin position="312"/>
        <end position="331"/>
    </location>
</feature>
<sequence length="992" mass="110897">MSYTLYSEDEVEELDLLQVSDPRSPYGSDSDGSSAADSEDEVDGLEGLRVGVLTPSELSKKVRDFYFKDDGFRISTKIIDSRYHVRDFSRVRAPKDLLDRFRKLAASLPMHADPIGDGLDNVRAIICWTARLKSQKPQCVRLAEMVVSLWEDVMAHPKLSKEYDVPGTSAYILLCLLRASLKGYRQRQFAHATSSLVTRSRRRGSFLTDMAKLAKELRKIVSECRKKFGMVHKIHNIAAGPPVLENRSLMTVPVVTQALKEAVAKGLNRFRVDHLWISLGSQYPKVSQLAPLFTFLRLINLDIVKKKASSRKRKHGDEDGIGTQDPAASDTSHSESLIRKLRYETHVSWFAFRDVIHLTKWKDTVRRRMSAWFRRINTIEKTMAGPDIHLTLHLLLILFAKLDFMSEAAVIAEMLVVVYREASEREPTSKTMKINLASALGALSVSTYHAGRHLEAVRAAEDGIQILMPLLNKRRSLCLAPLGGLQTAYATALLCLSGINNGEGNSSKAQKLFLGYRSCVVAEHAVNTLRALTTAQPTYVTGRELLARAIRSLLEATIVILDRFHACQGQHPSTTLNNFKWTKVPACCGRITLQEALLVHNCIEDPPSARLSQHFKSAGEMVHIYRDIIAATPNAYEPFLTDTLHWKARLPGATAQESLRDYDEARQIYTRLMVAWPDHFNRKAARVYAGYALQLRCTGQYDKAAEAMSTAVEYQLSDSQQQIDKSSWRGMNIVASLASCHAFLLSQVGRYAEAFDEAQRAETVFRAATKVTEPMAKLCLAEPVAIKGYAEWMLGRPDDALKTLRQSLKLVRDSQPVSRGSEKDKERRTLRYCAKAPIYLLILGWMAGVAVSLGDRTAAQRDIDTAIMHARTLASGTRRRWGIEKNLEPIDHVIPHLLVILAGIMLESERMDEALEHVDEALEMSEGGAKCGPETYKTALLLKAGILEATEQPMEAAKYALQADMLPGTGFVDSLQCCTLIDQDTVWGCREH</sequence>
<dbReference type="InterPro" id="IPR011990">
    <property type="entry name" value="TPR-like_helical_dom_sf"/>
</dbReference>
<dbReference type="AlphaFoldDB" id="A0A177UDN4"/>
<feature type="compositionally biased region" description="Low complexity" evidence="1">
    <location>
        <begin position="17"/>
        <end position="36"/>
    </location>
</feature>
<gene>
    <name evidence="3" type="ORF">A4X03_0g2805</name>
    <name evidence="2" type="ORF">JKIAZH3_G9894</name>
</gene>
<dbReference type="Proteomes" id="UP000077671">
    <property type="component" value="Unassembled WGS sequence"/>
</dbReference>
<evidence type="ECO:0000313" key="3">
    <source>
        <dbReference type="EMBL" id="KAE8261991.1"/>
    </source>
</evidence>
<reference evidence="3" key="2">
    <citation type="journal article" date="2019" name="IMA Fungus">
        <title>Genome sequencing and comparison of five Tilletia species to identify candidate genes for the detection of regulated species infecting wheat.</title>
        <authorList>
            <person name="Nguyen H.D.T."/>
            <person name="Sultana T."/>
            <person name="Kesanakurti P."/>
            <person name="Hambleton S."/>
        </authorList>
    </citation>
    <scope>NUCLEOTIDE SEQUENCE</scope>
    <source>
        <strain evidence="3">DAOMC 238032</strain>
    </source>
</reference>